<feature type="domain" description="HTH araC/xylS-type" evidence="4">
    <location>
        <begin position="242"/>
        <end position="339"/>
    </location>
</feature>
<name>A0ABV7VM92_9GAMM</name>
<dbReference type="Gene3D" id="1.10.10.60">
    <property type="entry name" value="Homeodomain-like"/>
    <property type="match status" value="1"/>
</dbReference>
<dbReference type="PROSITE" id="PS01124">
    <property type="entry name" value="HTH_ARAC_FAMILY_2"/>
    <property type="match status" value="1"/>
</dbReference>
<dbReference type="InterPro" id="IPR009057">
    <property type="entry name" value="Homeodomain-like_sf"/>
</dbReference>
<reference evidence="6" key="1">
    <citation type="journal article" date="2019" name="Int. J. Syst. Evol. Microbiol.">
        <title>The Global Catalogue of Microorganisms (GCM) 10K type strain sequencing project: providing services to taxonomists for standard genome sequencing and annotation.</title>
        <authorList>
            <consortium name="The Broad Institute Genomics Platform"/>
            <consortium name="The Broad Institute Genome Sequencing Center for Infectious Disease"/>
            <person name="Wu L."/>
            <person name="Ma J."/>
        </authorList>
    </citation>
    <scope>NUCLEOTIDE SEQUENCE [LARGE SCALE GENOMIC DNA]</scope>
    <source>
        <strain evidence="6">KCTC 42424</strain>
    </source>
</reference>
<dbReference type="Pfam" id="PF12625">
    <property type="entry name" value="Arabinose_bd"/>
    <property type="match status" value="1"/>
</dbReference>
<keyword evidence="2" id="KW-0238">DNA-binding</keyword>
<evidence type="ECO:0000256" key="3">
    <source>
        <dbReference type="ARBA" id="ARBA00023163"/>
    </source>
</evidence>
<evidence type="ECO:0000256" key="1">
    <source>
        <dbReference type="ARBA" id="ARBA00023015"/>
    </source>
</evidence>
<dbReference type="InterPro" id="IPR020449">
    <property type="entry name" value="Tscrpt_reg_AraC-type_HTH"/>
</dbReference>
<proteinExistence type="predicted"/>
<gene>
    <name evidence="5" type="ORF">ACFOMG_00555</name>
</gene>
<comment type="caution">
    <text evidence="5">The sequence shown here is derived from an EMBL/GenBank/DDBJ whole genome shotgun (WGS) entry which is preliminary data.</text>
</comment>
<dbReference type="PANTHER" id="PTHR47894:SF1">
    <property type="entry name" value="HTH-TYPE TRANSCRIPTIONAL REGULATOR VQSM"/>
    <property type="match status" value="1"/>
</dbReference>
<dbReference type="Proteomes" id="UP001595722">
    <property type="component" value="Unassembled WGS sequence"/>
</dbReference>
<dbReference type="InterPro" id="IPR032687">
    <property type="entry name" value="AraC-type_N"/>
</dbReference>
<evidence type="ECO:0000313" key="5">
    <source>
        <dbReference type="EMBL" id="MFC3678599.1"/>
    </source>
</evidence>
<sequence length="344" mass="38333">MIRGTWSLTEPLVPVNVSATMIRVGVEKGLQQEVLLQNTGITPDMLADPAARLTYQQVLLLAENLIRHYPGKTVGLDLGAAVNINQYGMLGYAILSCADIRSALKLGLKYHPLIDPAFTFEVVDQGETTAIRLTTHIPIDPIYRMLCDIFVVNFASIGRFLTGRDLQPIEVHMNHPAPDYVDAYNDYFNAPILFDQPRTELIIDSAVLDLPVIMADQATATMAENQCAEILDRMGPKEGITAKVRRILLSNPGQFPPVDVVASHLATSTRTLSRSLQEIGTSYQRILDEVRKEMAIEYLRNSSLPIEEIAALVGYSDPSNFRKAFRRWTGHAPSYYRSENDNDD</sequence>
<evidence type="ECO:0000259" key="4">
    <source>
        <dbReference type="PROSITE" id="PS01124"/>
    </source>
</evidence>
<keyword evidence="3" id="KW-0804">Transcription</keyword>
<organism evidence="5 6">
    <name type="scientific">Bacterioplanoides pacificum</name>
    <dbReference type="NCBI Taxonomy" id="1171596"/>
    <lineage>
        <taxon>Bacteria</taxon>
        <taxon>Pseudomonadati</taxon>
        <taxon>Pseudomonadota</taxon>
        <taxon>Gammaproteobacteria</taxon>
        <taxon>Oceanospirillales</taxon>
        <taxon>Oceanospirillaceae</taxon>
        <taxon>Bacterioplanoides</taxon>
    </lineage>
</organism>
<dbReference type="PRINTS" id="PR00032">
    <property type="entry name" value="HTHARAC"/>
</dbReference>
<dbReference type="RefSeq" id="WP_376864151.1">
    <property type="nucleotide sequence ID" value="NZ_JBHRYB010000001.1"/>
</dbReference>
<evidence type="ECO:0000313" key="6">
    <source>
        <dbReference type="Proteomes" id="UP001595722"/>
    </source>
</evidence>
<accession>A0ABV7VM92</accession>
<dbReference type="EMBL" id="JBHRYB010000001">
    <property type="protein sequence ID" value="MFC3678599.1"/>
    <property type="molecule type" value="Genomic_DNA"/>
</dbReference>
<evidence type="ECO:0000256" key="2">
    <source>
        <dbReference type="ARBA" id="ARBA00023125"/>
    </source>
</evidence>
<dbReference type="SUPFAM" id="SSF46689">
    <property type="entry name" value="Homeodomain-like"/>
    <property type="match status" value="1"/>
</dbReference>
<protein>
    <submittedName>
        <fullName evidence="5">AraC family transcriptional regulator</fullName>
    </submittedName>
</protein>
<dbReference type="PANTHER" id="PTHR47894">
    <property type="entry name" value="HTH-TYPE TRANSCRIPTIONAL REGULATOR GADX"/>
    <property type="match status" value="1"/>
</dbReference>
<dbReference type="InterPro" id="IPR018060">
    <property type="entry name" value="HTH_AraC"/>
</dbReference>
<keyword evidence="6" id="KW-1185">Reference proteome</keyword>
<dbReference type="SMART" id="SM00342">
    <property type="entry name" value="HTH_ARAC"/>
    <property type="match status" value="1"/>
</dbReference>
<keyword evidence="1" id="KW-0805">Transcription regulation</keyword>
<dbReference type="Pfam" id="PF12833">
    <property type="entry name" value="HTH_18"/>
    <property type="match status" value="1"/>
</dbReference>